<evidence type="ECO:0000256" key="6">
    <source>
        <dbReference type="ARBA" id="ARBA00047422"/>
    </source>
</evidence>
<keyword evidence="3 7" id="KW-0808">Transferase</keyword>
<dbReference type="AlphaFoldDB" id="A0A7T4C2T7"/>
<dbReference type="Gene3D" id="3.90.120.10">
    <property type="entry name" value="DNA Methylase, subunit A, domain 2"/>
    <property type="match status" value="1"/>
</dbReference>
<dbReference type="InterPro" id="IPR029063">
    <property type="entry name" value="SAM-dependent_MTases_sf"/>
</dbReference>
<dbReference type="EMBL" id="CP065937">
    <property type="protein sequence ID" value="QQA60914.1"/>
    <property type="molecule type" value="Genomic_DNA"/>
</dbReference>
<evidence type="ECO:0000313" key="7">
    <source>
        <dbReference type="EMBL" id="QQA60914.1"/>
    </source>
</evidence>
<dbReference type="InterPro" id="IPR001525">
    <property type="entry name" value="C5_MeTfrase"/>
</dbReference>
<dbReference type="Gene3D" id="3.40.50.150">
    <property type="entry name" value="Vaccinia Virus protein VP39"/>
    <property type="match status" value="1"/>
</dbReference>
<name>A0A7T4C2T7_AERCA</name>
<dbReference type="GO" id="GO:0032259">
    <property type="term" value="P:methylation"/>
    <property type="evidence" value="ECO:0007669"/>
    <property type="project" value="UniProtKB-KW"/>
</dbReference>
<evidence type="ECO:0000256" key="5">
    <source>
        <dbReference type="ARBA" id="ARBA00022747"/>
    </source>
</evidence>
<dbReference type="GO" id="GO:0044027">
    <property type="term" value="P:negative regulation of gene expression via chromosomal CpG island methylation"/>
    <property type="evidence" value="ECO:0007669"/>
    <property type="project" value="TreeGrafter"/>
</dbReference>
<comment type="catalytic activity">
    <reaction evidence="6">
        <text>a 2'-deoxycytidine in DNA + S-adenosyl-L-methionine = a 5-methyl-2'-deoxycytidine in DNA + S-adenosyl-L-homocysteine + H(+)</text>
        <dbReference type="Rhea" id="RHEA:13681"/>
        <dbReference type="Rhea" id="RHEA-COMP:11369"/>
        <dbReference type="Rhea" id="RHEA-COMP:11370"/>
        <dbReference type="ChEBI" id="CHEBI:15378"/>
        <dbReference type="ChEBI" id="CHEBI:57856"/>
        <dbReference type="ChEBI" id="CHEBI:59789"/>
        <dbReference type="ChEBI" id="CHEBI:85452"/>
        <dbReference type="ChEBI" id="CHEBI:85454"/>
        <dbReference type="EC" id="2.1.1.37"/>
    </reaction>
</comment>
<dbReference type="EC" id="2.1.1.37" evidence="1"/>
<accession>A0A7T4C2T7</accession>
<keyword evidence="4" id="KW-0949">S-adenosyl-L-methionine</keyword>
<evidence type="ECO:0000256" key="4">
    <source>
        <dbReference type="ARBA" id="ARBA00022691"/>
    </source>
</evidence>
<dbReference type="GO" id="GO:0003677">
    <property type="term" value="F:DNA binding"/>
    <property type="evidence" value="ECO:0007669"/>
    <property type="project" value="TreeGrafter"/>
</dbReference>
<dbReference type="PANTHER" id="PTHR10629">
    <property type="entry name" value="CYTOSINE-SPECIFIC METHYLTRANSFERASE"/>
    <property type="match status" value="1"/>
</dbReference>
<evidence type="ECO:0000256" key="1">
    <source>
        <dbReference type="ARBA" id="ARBA00011975"/>
    </source>
</evidence>
<keyword evidence="2 7" id="KW-0489">Methyltransferase</keyword>
<protein>
    <recommendedName>
        <fullName evidence="1">DNA (cytosine-5-)-methyltransferase</fullName>
        <ecNumber evidence="1">2.1.1.37</ecNumber>
    </recommendedName>
</protein>
<proteinExistence type="predicted"/>
<gene>
    <name evidence="7" type="ORF">JC965_24675</name>
</gene>
<dbReference type="PANTHER" id="PTHR10629:SF52">
    <property type="entry name" value="DNA (CYTOSINE-5)-METHYLTRANSFERASE 1"/>
    <property type="match status" value="1"/>
</dbReference>
<dbReference type="SUPFAM" id="SSF53335">
    <property type="entry name" value="S-adenosyl-L-methionine-dependent methyltransferases"/>
    <property type="match status" value="1"/>
</dbReference>
<dbReference type="GO" id="GO:0003886">
    <property type="term" value="F:DNA (cytosine-5-)-methyltransferase activity"/>
    <property type="evidence" value="ECO:0007669"/>
    <property type="project" value="UniProtKB-EC"/>
</dbReference>
<evidence type="ECO:0000256" key="3">
    <source>
        <dbReference type="ARBA" id="ARBA00022679"/>
    </source>
</evidence>
<keyword evidence="5" id="KW-0680">Restriction system</keyword>
<dbReference type="Pfam" id="PF00145">
    <property type="entry name" value="DNA_methylase"/>
    <property type="match status" value="1"/>
</dbReference>
<reference evidence="7" key="1">
    <citation type="submission" date="2020-12" db="EMBL/GenBank/DDBJ databases">
        <title>GES Beta-lactamases isolated from hospital effluents in Brazil.</title>
        <authorList>
            <person name="Conte D."/>
            <person name="Mesa D."/>
            <person name="Palmeiro J.K."/>
            <person name="Dalla-Costa L.M."/>
        </authorList>
    </citation>
    <scope>NUCLEOTIDE SEQUENCE [LARGE SCALE GENOMIC DNA]</scope>
    <source>
        <strain evidence="7">Aero21</strain>
    </source>
</reference>
<evidence type="ECO:0000256" key="2">
    <source>
        <dbReference type="ARBA" id="ARBA00022603"/>
    </source>
</evidence>
<dbReference type="InterPro" id="IPR050390">
    <property type="entry name" value="C5-Methyltransferase"/>
</dbReference>
<dbReference type="PRINTS" id="PR00105">
    <property type="entry name" value="C5METTRFRASE"/>
</dbReference>
<organism evidence="7">
    <name type="scientific">Aeromonas caviae</name>
    <name type="common">Aeromonas punctata</name>
    <dbReference type="NCBI Taxonomy" id="648"/>
    <lineage>
        <taxon>Bacteria</taxon>
        <taxon>Pseudomonadati</taxon>
        <taxon>Pseudomonadota</taxon>
        <taxon>Gammaproteobacteria</taxon>
        <taxon>Aeromonadales</taxon>
        <taxon>Aeromonadaceae</taxon>
        <taxon>Aeromonas</taxon>
    </lineage>
</organism>
<dbReference type="GO" id="GO:0009307">
    <property type="term" value="P:DNA restriction-modification system"/>
    <property type="evidence" value="ECO:0007669"/>
    <property type="project" value="UniProtKB-KW"/>
</dbReference>
<sequence length="129" mass="14921">MNIIRPKFFIMENVEGLMDERNRYELENAIQVLDKHYVVLEPMIVDASLYGVPTKRKRVILVGYDPKHITSLTAEDFKPTEAPTITVHDAISDLADPISQSKDKDDFGWEDMPRIMIYRLMLFACVKTC</sequence>